<proteinExistence type="predicted"/>
<reference evidence="1 2" key="1">
    <citation type="submission" date="2019-03" db="EMBL/GenBank/DDBJ databases">
        <authorList>
            <consortium name="Pathogen Informatics"/>
        </authorList>
    </citation>
    <scope>NUCLEOTIDE SEQUENCE [LARGE SCALE GENOMIC DNA]</scope>
    <source>
        <strain evidence="1 2">NCTC12126</strain>
    </source>
</reference>
<dbReference type="Proteomes" id="UP000351155">
    <property type="component" value="Unassembled WGS sequence"/>
</dbReference>
<dbReference type="AlphaFoldDB" id="A0A484YA49"/>
<evidence type="ECO:0000313" key="2">
    <source>
        <dbReference type="Proteomes" id="UP000351155"/>
    </source>
</evidence>
<sequence length="87" mass="10255">MCGKFTFHHLLKCKNIYFEGVLLHRDYRFLTGKGKIKNVRKRVAKPVYLRHFLPINEIKSRLWGESPLTARKTQCRCFVISRSASLC</sequence>
<accession>A0A484YA49</accession>
<gene>
    <name evidence="1" type="ORF">NCTC12126_03154</name>
</gene>
<dbReference type="EMBL" id="CAADIW010000025">
    <property type="protein sequence ID" value="VFS32003.1"/>
    <property type="molecule type" value="Genomic_DNA"/>
</dbReference>
<evidence type="ECO:0000313" key="1">
    <source>
        <dbReference type="EMBL" id="VFS32003.1"/>
    </source>
</evidence>
<protein>
    <submittedName>
        <fullName evidence="1">Uncharacterized protein</fullName>
    </submittedName>
</protein>
<organism evidence="1 2">
    <name type="scientific">Enterobacter cancerogenus</name>
    <dbReference type="NCBI Taxonomy" id="69218"/>
    <lineage>
        <taxon>Bacteria</taxon>
        <taxon>Pseudomonadati</taxon>
        <taxon>Pseudomonadota</taxon>
        <taxon>Gammaproteobacteria</taxon>
        <taxon>Enterobacterales</taxon>
        <taxon>Enterobacteriaceae</taxon>
        <taxon>Enterobacter</taxon>
        <taxon>Enterobacter cloacae complex</taxon>
    </lineage>
</organism>
<name>A0A484YA49_9ENTR</name>